<organism evidence="2 3">
    <name type="scientific">Amycolatopsis australiensis</name>
    <dbReference type="NCBI Taxonomy" id="546364"/>
    <lineage>
        <taxon>Bacteria</taxon>
        <taxon>Bacillati</taxon>
        <taxon>Actinomycetota</taxon>
        <taxon>Actinomycetes</taxon>
        <taxon>Pseudonocardiales</taxon>
        <taxon>Pseudonocardiaceae</taxon>
        <taxon>Amycolatopsis</taxon>
    </lineage>
</organism>
<dbReference type="InterPro" id="IPR046261">
    <property type="entry name" value="DUF6294"/>
</dbReference>
<reference evidence="3" key="1">
    <citation type="submission" date="2016-11" db="EMBL/GenBank/DDBJ databases">
        <authorList>
            <person name="Varghese N."/>
            <person name="Submissions S."/>
        </authorList>
    </citation>
    <scope>NUCLEOTIDE SEQUENCE [LARGE SCALE GENOMIC DNA]</scope>
    <source>
        <strain evidence="3">DSM 44671</strain>
    </source>
</reference>
<dbReference type="STRING" id="546364.SAMN04489730_5387"/>
<accession>A0A1K1SDD1</accession>
<dbReference type="EMBL" id="FPJG01000006">
    <property type="protein sequence ID" value="SFW82326.1"/>
    <property type="molecule type" value="Genomic_DNA"/>
</dbReference>
<dbReference type="AlphaFoldDB" id="A0A1K1SDD1"/>
<evidence type="ECO:0000259" key="1">
    <source>
        <dbReference type="Pfam" id="PF19811"/>
    </source>
</evidence>
<dbReference type="OrthoDB" id="3540820at2"/>
<dbReference type="RefSeq" id="WP_072478871.1">
    <property type="nucleotide sequence ID" value="NZ_FPJG01000006.1"/>
</dbReference>
<dbReference type="Pfam" id="PF19811">
    <property type="entry name" value="DUF6294"/>
    <property type="match status" value="1"/>
</dbReference>
<gene>
    <name evidence="2" type="ORF">SAMN04489730_5387</name>
</gene>
<proteinExistence type="predicted"/>
<evidence type="ECO:0000313" key="3">
    <source>
        <dbReference type="Proteomes" id="UP000182740"/>
    </source>
</evidence>
<protein>
    <recommendedName>
        <fullName evidence="1">DUF6294 domain-containing protein</fullName>
    </recommendedName>
</protein>
<sequence>MDPSVIVQAVSAPARRRAGRPPWVFTWDVIRKGDATMLAGATWTLHPDGTAAFDGTVISRRDGDAWVMRHVDLLGAGGAILGSLTTEQPVAGDWRTFVRDMPAGARRYRFRARAHFDAGLCGRVAHLKMYSSC</sequence>
<keyword evidence="3" id="KW-1185">Reference proteome</keyword>
<evidence type="ECO:0000313" key="2">
    <source>
        <dbReference type="EMBL" id="SFW82326.1"/>
    </source>
</evidence>
<feature type="domain" description="DUF6294" evidence="1">
    <location>
        <begin position="42"/>
        <end position="133"/>
    </location>
</feature>
<dbReference type="Proteomes" id="UP000182740">
    <property type="component" value="Unassembled WGS sequence"/>
</dbReference>
<name>A0A1K1SDD1_9PSEU</name>